<evidence type="ECO:0000313" key="10">
    <source>
        <dbReference type="EMBL" id="KAF2271044.1"/>
    </source>
</evidence>
<dbReference type="InterPro" id="IPR020846">
    <property type="entry name" value="MFS_dom"/>
</dbReference>
<keyword evidence="3 8" id="KW-0812">Transmembrane</keyword>
<dbReference type="Proteomes" id="UP000800093">
    <property type="component" value="Unassembled WGS sequence"/>
</dbReference>
<gene>
    <name evidence="10" type="ORF">CC78DRAFT_484727</name>
</gene>
<dbReference type="Gene3D" id="1.20.1250.20">
    <property type="entry name" value="MFS general substrate transporter like domains"/>
    <property type="match status" value="1"/>
</dbReference>
<feature type="transmembrane region" description="Helical" evidence="8">
    <location>
        <begin position="209"/>
        <end position="230"/>
    </location>
</feature>
<dbReference type="GO" id="GO:0016020">
    <property type="term" value="C:membrane"/>
    <property type="evidence" value="ECO:0007669"/>
    <property type="project" value="UniProtKB-SubCell"/>
</dbReference>
<feature type="domain" description="Major facilitator superfamily (MFS) profile" evidence="9">
    <location>
        <begin position="78"/>
        <end position="500"/>
    </location>
</feature>
<evidence type="ECO:0000256" key="8">
    <source>
        <dbReference type="SAM" id="Phobius"/>
    </source>
</evidence>
<feature type="transmembrane region" description="Helical" evidence="8">
    <location>
        <begin position="406"/>
        <end position="426"/>
    </location>
</feature>
<dbReference type="PANTHER" id="PTHR43791:SF63">
    <property type="entry name" value="HIGH AFFINITY CYSTEINE TRANSPORTER"/>
    <property type="match status" value="1"/>
</dbReference>
<dbReference type="EMBL" id="ML986578">
    <property type="protein sequence ID" value="KAF2271044.1"/>
    <property type="molecule type" value="Genomic_DNA"/>
</dbReference>
<dbReference type="Pfam" id="PF07690">
    <property type="entry name" value="MFS_1"/>
    <property type="match status" value="1"/>
</dbReference>
<accession>A0A9P4TS32</accession>
<dbReference type="PANTHER" id="PTHR43791">
    <property type="entry name" value="PERMEASE-RELATED"/>
    <property type="match status" value="1"/>
</dbReference>
<feature type="transmembrane region" description="Helical" evidence="8">
    <location>
        <begin position="374"/>
        <end position="394"/>
    </location>
</feature>
<feature type="region of interest" description="Disordered" evidence="7">
    <location>
        <begin position="1"/>
        <end position="20"/>
    </location>
</feature>
<feature type="transmembrane region" description="Helical" evidence="8">
    <location>
        <begin position="176"/>
        <end position="197"/>
    </location>
</feature>
<sequence length="506" mass="56915">MAVNDSNAPKVVSTTGSSTEKKDISRVERVLSIDDGLEKNHINYDRIDGELAKYANATRVDISPEENKRLKRLIDRRVLPIMIFTYFLQALDKGTMSFTSIMGLRDDVPALQDNSKFGWLTTCIYIGVLIVEYPTNWIIQRVPIAKYLGANIILWSTTLALHSVCKSFPAFVAVRTLLGIFEAVCQPTFLVLSSMWYKREEQAQIVTFWYMMNGGQQIVGGLLAYCFTLIKSPPSPLKSWQAIFITYGCVSVLWGAFVLYWLPDSPMRAKCYSEEDKKLMVERVRSNQTGIQNKTFRAYQIKEALLDPQTYCYMLIQICTTLPTSGLGAFSQIVIKGFKFNTLETQLLAMVLGVVIIITLLSSTYFVKKTGQNLLIMLAYVVPSFVGTIVLMTVRNTGKAQQAGLLISYYIVLSFWAAQTLGMSLLTRNVGGQTKKTVCVAANFIAWSAGNAIGPQVFLTRDAPRYFIAFSTHMGCYVLLVAVLLFLRWNLMSRNREKERLQAQIA</sequence>
<feature type="non-terminal residue" evidence="10">
    <location>
        <position position="506"/>
    </location>
</feature>
<dbReference type="GO" id="GO:0033229">
    <property type="term" value="F:cysteine transmembrane transporter activity"/>
    <property type="evidence" value="ECO:0007669"/>
    <property type="project" value="TreeGrafter"/>
</dbReference>
<dbReference type="OrthoDB" id="6730379at2759"/>
<feature type="transmembrane region" description="Helical" evidence="8">
    <location>
        <begin position="242"/>
        <end position="262"/>
    </location>
</feature>
<feature type="transmembrane region" description="Helical" evidence="8">
    <location>
        <begin position="311"/>
        <end position="335"/>
    </location>
</feature>
<evidence type="ECO:0000256" key="4">
    <source>
        <dbReference type="ARBA" id="ARBA00022989"/>
    </source>
</evidence>
<dbReference type="AlphaFoldDB" id="A0A9P4TS32"/>
<evidence type="ECO:0000259" key="9">
    <source>
        <dbReference type="PROSITE" id="PS50850"/>
    </source>
</evidence>
<comment type="caution">
    <text evidence="10">The sequence shown here is derived from an EMBL/GenBank/DDBJ whole genome shotgun (WGS) entry which is preliminary data.</text>
</comment>
<dbReference type="InterPro" id="IPR036259">
    <property type="entry name" value="MFS_trans_sf"/>
</dbReference>
<evidence type="ECO:0000256" key="2">
    <source>
        <dbReference type="ARBA" id="ARBA00022448"/>
    </source>
</evidence>
<evidence type="ECO:0000256" key="6">
    <source>
        <dbReference type="ARBA" id="ARBA00037968"/>
    </source>
</evidence>
<comment type="similarity">
    <text evidence="6">Belongs to the major facilitator superfamily. Allantoate permease family.</text>
</comment>
<dbReference type="FunFam" id="1.20.1250.20:FF:000064">
    <property type="entry name" value="MFS allantoate transporter"/>
    <property type="match status" value="1"/>
</dbReference>
<feature type="transmembrane region" description="Helical" evidence="8">
    <location>
        <begin position="347"/>
        <end position="367"/>
    </location>
</feature>
<comment type="subcellular location">
    <subcellularLocation>
        <location evidence="1">Membrane</location>
        <topology evidence="1">Multi-pass membrane protein</topology>
    </subcellularLocation>
</comment>
<feature type="transmembrane region" description="Helical" evidence="8">
    <location>
        <begin position="438"/>
        <end position="459"/>
    </location>
</feature>
<name>A0A9P4TS32_9PLEO</name>
<feature type="transmembrane region" description="Helical" evidence="8">
    <location>
        <begin position="117"/>
        <end position="135"/>
    </location>
</feature>
<organism evidence="10 11">
    <name type="scientific">Lojkania enalia</name>
    <dbReference type="NCBI Taxonomy" id="147567"/>
    <lineage>
        <taxon>Eukaryota</taxon>
        <taxon>Fungi</taxon>
        <taxon>Dikarya</taxon>
        <taxon>Ascomycota</taxon>
        <taxon>Pezizomycotina</taxon>
        <taxon>Dothideomycetes</taxon>
        <taxon>Pleosporomycetidae</taxon>
        <taxon>Pleosporales</taxon>
        <taxon>Pleosporales incertae sedis</taxon>
        <taxon>Lojkania</taxon>
    </lineage>
</organism>
<dbReference type="InterPro" id="IPR011701">
    <property type="entry name" value="MFS"/>
</dbReference>
<evidence type="ECO:0000256" key="3">
    <source>
        <dbReference type="ARBA" id="ARBA00022692"/>
    </source>
</evidence>
<evidence type="ECO:0000256" key="1">
    <source>
        <dbReference type="ARBA" id="ARBA00004141"/>
    </source>
</evidence>
<proteinExistence type="inferred from homology"/>
<feature type="transmembrane region" description="Helical" evidence="8">
    <location>
        <begin position="78"/>
        <end position="97"/>
    </location>
</feature>
<dbReference type="SUPFAM" id="SSF103473">
    <property type="entry name" value="MFS general substrate transporter"/>
    <property type="match status" value="1"/>
</dbReference>
<keyword evidence="4 8" id="KW-1133">Transmembrane helix</keyword>
<reference evidence="11" key="1">
    <citation type="journal article" date="2020" name="Stud. Mycol.">
        <title>101 Dothideomycetes genomes: A test case for predicting lifestyles and emergence of pathogens.</title>
        <authorList>
            <person name="Haridas S."/>
            <person name="Albert R."/>
            <person name="Binder M."/>
            <person name="Bloem J."/>
            <person name="LaButti K."/>
            <person name="Salamov A."/>
            <person name="Andreopoulos B."/>
            <person name="Baker S."/>
            <person name="Barry K."/>
            <person name="Bills G."/>
            <person name="Bluhm B."/>
            <person name="Cannon C."/>
            <person name="Castanera R."/>
            <person name="Culley D."/>
            <person name="Daum C."/>
            <person name="Ezra D."/>
            <person name="Gonzalez J."/>
            <person name="Henrissat B."/>
            <person name="Kuo A."/>
            <person name="Liang C."/>
            <person name="Lipzen A."/>
            <person name="Lutzoni F."/>
            <person name="Magnuson J."/>
            <person name="Mondo S."/>
            <person name="Nolan M."/>
            <person name="Ohm R."/>
            <person name="Pangilinan J."/>
            <person name="Park H.-J."/>
            <person name="Ramirez L."/>
            <person name="Alfaro M."/>
            <person name="Sun H."/>
            <person name="Tritt A."/>
            <person name="Yoshinaga Y."/>
            <person name="Zwiers L.-H."/>
            <person name="Turgeon B."/>
            <person name="Goodwin S."/>
            <person name="Spatafora J."/>
            <person name="Crous P."/>
            <person name="Grigoriev I."/>
        </authorList>
    </citation>
    <scope>NUCLEOTIDE SEQUENCE [LARGE SCALE GENOMIC DNA]</scope>
    <source>
        <strain evidence="11">CBS 304.66</strain>
    </source>
</reference>
<evidence type="ECO:0000256" key="5">
    <source>
        <dbReference type="ARBA" id="ARBA00023136"/>
    </source>
</evidence>
<evidence type="ECO:0000313" key="11">
    <source>
        <dbReference type="Proteomes" id="UP000800093"/>
    </source>
</evidence>
<dbReference type="PROSITE" id="PS50850">
    <property type="entry name" value="MFS"/>
    <property type="match status" value="1"/>
</dbReference>
<keyword evidence="2" id="KW-0813">Transport</keyword>
<keyword evidence="5 8" id="KW-0472">Membrane</keyword>
<feature type="compositionally biased region" description="Polar residues" evidence="7">
    <location>
        <begin position="1"/>
        <end position="18"/>
    </location>
</feature>
<protein>
    <submittedName>
        <fullName evidence="10">MFS transporter</fullName>
    </submittedName>
</protein>
<evidence type="ECO:0000256" key="7">
    <source>
        <dbReference type="SAM" id="MobiDB-lite"/>
    </source>
</evidence>
<feature type="transmembrane region" description="Helical" evidence="8">
    <location>
        <begin position="147"/>
        <end position="164"/>
    </location>
</feature>
<feature type="transmembrane region" description="Helical" evidence="8">
    <location>
        <begin position="465"/>
        <end position="487"/>
    </location>
</feature>
<keyword evidence="11" id="KW-1185">Reference proteome</keyword>